<organism evidence="1 2">
    <name type="scientific">Salmonella enterica subsp. enterica serovar Adelaide str. A4-669</name>
    <dbReference type="NCBI Taxonomy" id="913063"/>
    <lineage>
        <taxon>Bacteria</taxon>
        <taxon>Pseudomonadati</taxon>
        <taxon>Pseudomonadota</taxon>
        <taxon>Gammaproteobacteria</taxon>
        <taxon>Enterobacterales</taxon>
        <taxon>Enterobacteriaceae</taxon>
        <taxon>Salmonella</taxon>
    </lineage>
</organism>
<protein>
    <submittedName>
        <fullName evidence="1">Uncharacterized protein</fullName>
    </submittedName>
</protein>
<comment type="caution">
    <text evidence="1">The sequence shown here is derived from an EMBL/GenBank/DDBJ whole genome shotgun (WGS) entry which is preliminary data.</text>
</comment>
<dbReference type="AlphaFoldDB" id="A0A6C8GQ17"/>
<evidence type="ECO:0000313" key="2">
    <source>
        <dbReference type="Proteomes" id="UP000004906"/>
    </source>
</evidence>
<dbReference type="Proteomes" id="UP000004906">
    <property type="component" value="Unassembled WGS sequence"/>
</dbReference>
<proteinExistence type="predicted"/>
<gene>
    <name evidence="1" type="ORF">LTSEADE_1876</name>
</gene>
<name>A0A6C8GQ17_SALET</name>
<dbReference type="EMBL" id="AFCI01000652">
    <property type="protein sequence ID" value="EHC37882.1"/>
    <property type="molecule type" value="Genomic_DNA"/>
</dbReference>
<accession>A0A6C8GQ17</accession>
<evidence type="ECO:0000313" key="1">
    <source>
        <dbReference type="EMBL" id="EHC37882.1"/>
    </source>
</evidence>
<sequence>MLEGIKRLEDEELIISRVPLLSQDKFNLSLSTITMINDLIHP</sequence>
<reference evidence="1 2" key="1">
    <citation type="journal article" date="2011" name="BMC Genomics">
        <title>Genome sequencing reveals diversification of virulence factor content and possible host adaptation in distinct subpopulations of Salmonella enterica.</title>
        <authorList>
            <person name="den Bakker H.C."/>
            <person name="Moreno Switt A.I."/>
            <person name="Govoni G."/>
            <person name="Cummings C.A."/>
            <person name="Ranieri M.L."/>
            <person name="Degoricija L."/>
            <person name="Hoelzer K."/>
            <person name="Rodriguez-Rivera L.D."/>
            <person name="Brown S."/>
            <person name="Bolchacova E."/>
            <person name="Furtado M.R."/>
            <person name="Wiedmann M."/>
        </authorList>
    </citation>
    <scope>NUCLEOTIDE SEQUENCE [LARGE SCALE GENOMIC DNA]</scope>
    <source>
        <strain evidence="1 2">A4-669</strain>
    </source>
</reference>